<dbReference type="InterPro" id="IPR002355">
    <property type="entry name" value="Cu_oxidase_Cu_BS"/>
</dbReference>
<dbReference type="GO" id="GO:0046274">
    <property type="term" value="P:lignin catabolic process"/>
    <property type="evidence" value="ECO:0007669"/>
    <property type="project" value="UniProtKB-KW"/>
</dbReference>
<evidence type="ECO:0000259" key="17">
    <source>
        <dbReference type="Pfam" id="PF07731"/>
    </source>
</evidence>
<dbReference type="STRING" id="68775.A0A5C3LP02"/>
<feature type="compositionally biased region" description="Polar residues" evidence="14">
    <location>
        <begin position="311"/>
        <end position="323"/>
    </location>
</feature>
<keyword evidence="8" id="KW-0677">Repeat</keyword>
<dbReference type="Gene3D" id="2.60.40.420">
    <property type="entry name" value="Cupredoxins - blue copper proteins"/>
    <property type="match status" value="3"/>
</dbReference>
<dbReference type="EMBL" id="ML213637">
    <property type="protein sequence ID" value="TFK34058.1"/>
    <property type="molecule type" value="Genomic_DNA"/>
</dbReference>
<dbReference type="Pfam" id="PF07731">
    <property type="entry name" value="Cu-oxidase_2"/>
    <property type="match status" value="1"/>
</dbReference>
<evidence type="ECO:0000259" key="18">
    <source>
        <dbReference type="Pfam" id="PF07732"/>
    </source>
</evidence>
<keyword evidence="6" id="KW-0964">Secreted</keyword>
<dbReference type="CDD" id="cd13856">
    <property type="entry name" value="CuRO_1_Tv-LCC_like"/>
    <property type="match status" value="1"/>
</dbReference>
<feature type="domain" description="Plastocyanin-like" evidence="16">
    <location>
        <begin position="162"/>
        <end position="307"/>
    </location>
</feature>
<dbReference type="InterPro" id="IPR008972">
    <property type="entry name" value="Cupredoxin"/>
</dbReference>
<feature type="domain" description="Plastocyanin-like" evidence="18">
    <location>
        <begin position="34"/>
        <end position="150"/>
    </location>
</feature>
<evidence type="ECO:0000256" key="13">
    <source>
        <dbReference type="ARBA" id="ARBA00023185"/>
    </source>
</evidence>
<keyword evidence="20" id="KW-1185">Reference proteome</keyword>
<dbReference type="GO" id="GO:0052716">
    <property type="term" value="F:hydroquinone:oxygen oxidoreductase activity"/>
    <property type="evidence" value="ECO:0007669"/>
    <property type="project" value="UniProtKB-EC"/>
</dbReference>
<comment type="cofactor">
    <cofactor evidence="2">
        <name>Cu cation</name>
        <dbReference type="ChEBI" id="CHEBI:23378"/>
    </cofactor>
</comment>
<dbReference type="CDD" id="cd13903">
    <property type="entry name" value="CuRO_3_Tv-LCC_like"/>
    <property type="match status" value="1"/>
</dbReference>
<dbReference type="EC" id="1.10.3.2" evidence="5"/>
<dbReference type="PROSITE" id="PS00080">
    <property type="entry name" value="MULTICOPPER_OXIDASE2"/>
    <property type="match status" value="1"/>
</dbReference>
<gene>
    <name evidence="19" type="ORF">BDQ12DRAFT_690320</name>
</gene>
<evidence type="ECO:0000256" key="1">
    <source>
        <dbReference type="ARBA" id="ARBA00000349"/>
    </source>
</evidence>
<evidence type="ECO:0000256" key="15">
    <source>
        <dbReference type="SAM" id="SignalP"/>
    </source>
</evidence>
<dbReference type="Pfam" id="PF00394">
    <property type="entry name" value="Cu-oxidase"/>
    <property type="match status" value="1"/>
</dbReference>
<evidence type="ECO:0000256" key="8">
    <source>
        <dbReference type="ARBA" id="ARBA00022737"/>
    </source>
</evidence>
<dbReference type="InterPro" id="IPR001117">
    <property type="entry name" value="Cu-oxidase_2nd"/>
</dbReference>
<keyword evidence="10" id="KW-0186">Copper</keyword>
<evidence type="ECO:0000256" key="9">
    <source>
        <dbReference type="ARBA" id="ARBA00023002"/>
    </source>
</evidence>
<feature type="domain" description="Plastocyanin-like" evidence="17">
    <location>
        <begin position="370"/>
        <end position="493"/>
    </location>
</feature>
<evidence type="ECO:0000313" key="20">
    <source>
        <dbReference type="Proteomes" id="UP000308652"/>
    </source>
</evidence>
<evidence type="ECO:0000256" key="6">
    <source>
        <dbReference type="ARBA" id="ARBA00022525"/>
    </source>
</evidence>
<evidence type="ECO:0000256" key="3">
    <source>
        <dbReference type="ARBA" id="ARBA00004613"/>
    </source>
</evidence>
<keyword evidence="13" id="KW-0439">Lignin degradation</keyword>
<evidence type="ECO:0000256" key="10">
    <source>
        <dbReference type="ARBA" id="ARBA00023008"/>
    </source>
</evidence>
<evidence type="ECO:0000256" key="14">
    <source>
        <dbReference type="SAM" id="MobiDB-lite"/>
    </source>
</evidence>
<evidence type="ECO:0000259" key="16">
    <source>
        <dbReference type="Pfam" id="PF00394"/>
    </source>
</evidence>
<comment type="subcellular location">
    <subcellularLocation>
        <location evidence="3">Secreted</location>
    </subcellularLocation>
</comment>
<dbReference type="OrthoDB" id="2121828at2759"/>
<dbReference type="InterPro" id="IPR033138">
    <property type="entry name" value="Cu_oxidase_CS"/>
</dbReference>
<proteinExistence type="inferred from homology"/>
<dbReference type="InterPro" id="IPR011707">
    <property type="entry name" value="Cu-oxidase-like_N"/>
</dbReference>
<feature type="chain" id="PRO_5022704972" description="laccase" evidence="15">
    <location>
        <begin position="21"/>
        <end position="522"/>
    </location>
</feature>
<comment type="catalytic activity">
    <reaction evidence="1">
        <text>4 hydroquinone + O2 = 4 benzosemiquinone + 2 H2O</text>
        <dbReference type="Rhea" id="RHEA:11276"/>
        <dbReference type="ChEBI" id="CHEBI:15377"/>
        <dbReference type="ChEBI" id="CHEBI:15379"/>
        <dbReference type="ChEBI" id="CHEBI:17594"/>
        <dbReference type="ChEBI" id="CHEBI:17977"/>
        <dbReference type="EC" id="1.10.3.2"/>
    </reaction>
</comment>
<evidence type="ECO:0000256" key="7">
    <source>
        <dbReference type="ARBA" id="ARBA00022723"/>
    </source>
</evidence>
<name>A0A5C3LP02_9AGAR</name>
<dbReference type="FunFam" id="2.60.40.420:FF:000112">
    <property type="entry name" value="Laccase B"/>
    <property type="match status" value="1"/>
</dbReference>
<evidence type="ECO:0000256" key="11">
    <source>
        <dbReference type="ARBA" id="ARBA00023157"/>
    </source>
</evidence>
<dbReference type="Proteomes" id="UP000308652">
    <property type="component" value="Unassembled WGS sequence"/>
</dbReference>
<keyword evidence="15" id="KW-0732">Signal</keyword>
<comment type="similarity">
    <text evidence="4">Belongs to the multicopper oxidase family.</text>
</comment>
<dbReference type="PANTHER" id="PTHR11709">
    <property type="entry name" value="MULTI-COPPER OXIDASE"/>
    <property type="match status" value="1"/>
</dbReference>
<keyword evidence="9" id="KW-0560">Oxidoreductase</keyword>
<protein>
    <recommendedName>
        <fullName evidence="5">laccase</fullName>
        <ecNumber evidence="5">1.10.3.2</ecNumber>
    </recommendedName>
</protein>
<dbReference type="Pfam" id="PF07732">
    <property type="entry name" value="Cu-oxidase_3"/>
    <property type="match status" value="1"/>
</dbReference>
<keyword evidence="7" id="KW-0479">Metal-binding</keyword>
<sequence>MDALFRVVVSLCFFIISASAAIGPVSDLQIINKVVRPDGFSRSAVLAGGTFPGPLIRANKGSRFQLNIIDSLTDNTMLRSTSIHWHGIFQKSTNWADGAAFVSQCPIAANNSFLYDFTVPEQAGTYWYHSHLSTQYCDGLRGPLIIYDPKDPHRLLYDIDDESTIITLADWYHTPAPAAAGQLPPVSAATLINGKGRYAGGPAAPLSVINIKPSKRYRFRLIGMSCDPNFTFSIDGHTFLVIEADGQSTTPVLADSLQIFAGQRYSVVLFANQPVKNYWIRAEPNVPRGTPGFDGGINSAILRYAGAPSIDPTTTQKNSTRPLQETDLHPLRNPLAPGKPFVGGADVVLNIKHEFDFTTFQYRMNGVPFIPPTVPVLLQILSGAQAAQDLLPGGSIYALPRNKVIELSLPGTGLDQGGPHPFHLHGHTFSVVRSAGSTKYNFLNPVRRDTVNTGLADSNVTVRFVTDNAGPWFLHCHIDWHLELGLAVVFAEDIARTETSNPVPVAWNNLCPTYDALSKDQY</sequence>
<dbReference type="FunFam" id="2.60.40.420:FF:000125">
    <property type="entry name" value="Laccase 2"/>
    <property type="match status" value="1"/>
</dbReference>
<dbReference type="GO" id="GO:0005507">
    <property type="term" value="F:copper ion binding"/>
    <property type="evidence" value="ECO:0007669"/>
    <property type="project" value="InterPro"/>
</dbReference>
<dbReference type="PANTHER" id="PTHR11709:SF511">
    <property type="entry name" value="LACCASE"/>
    <property type="match status" value="1"/>
</dbReference>
<accession>A0A5C3LP02</accession>
<reference evidence="19 20" key="1">
    <citation type="journal article" date="2019" name="Nat. Ecol. Evol.">
        <title>Megaphylogeny resolves global patterns of mushroom evolution.</title>
        <authorList>
            <person name="Varga T."/>
            <person name="Krizsan K."/>
            <person name="Foldi C."/>
            <person name="Dima B."/>
            <person name="Sanchez-Garcia M."/>
            <person name="Sanchez-Ramirez S."/>
            <person name="Szollosi G.J."/>
            <person name="Szarkandi J.G."/>
            <person name="Papp V."/>
            <person name="Albert L."/>
            <person name="Andreopoulos W."/>
            <person name="Angelini C."/>
            <person name="Antonin V."/>
            <person name="Barry K.W."/>
            <person name="Bougher N.L."/>
            <person name="Buchanan P."/>
            <person name="Buyck B."/>
            <person name="Bense V."/>
            <person name="Catcheside P."/>
            <person name="Chovatia M."/>
            <person name="Cooper J."/>
            <person name="Damon W."/>
            <person name="Desjardin D."/>
            <person name="Finy P."/>
            <person name="Geml J."/>
            <person name="Haridas S."/>
            <person name="Hughes K."/>
            <person name="Justo A."/>
            <person name="Karasinski D."/>
            <person name="Kautmanova I."/>
            <person name="Kiss B."/>
            <person name="Kocsube S."/>
            <person name="Kotiranta H."/>
            <person name="LaButti K.M."/>
            <person name="Lechner B.E."/>
            <person name="Liimatainen K."/>
            <person name="Lipzen A."/>
            <person name="Lukacs Z."/>
            <person name="Mihaltcheva S."/>
            <person name="Morgado L.N."/>
            <person name="Niskanen T."/>
            <person name="Noordeloos M.E."/>
            <person name="Ohm R.A."/>
            <person name="Ortiz-Santana B."/>
            <person name="Ovrebo C."/>
            <person name="Racz N."/>
            <person name="Riley R."/>
            <person name="Savchenko A."/>
            <person name="Shiryaev A."/>
            <person name="Soop K."/>
            <person name="Spirin V."/>
            <person name="Szebenyi C."/>
            <person name="Tomsovsky M."/>
            <person name="Tulloss R.E."/>
            <person name="Uehling J."/>
            <person name="Grigoriev I.V."/>
            <person name="Vagvolgyi C."/>
            <person name="Papp T."/>
            <person name="Martin F.M."/>
            <person name="Miettinen O."/>
            <person name="Hibbett D.S."/>
            <person name="Nagy L.G."/>
        </authorList>
    </citation>
    <scope>NUCLEOTIDE SEQUENCE [LARGE SCALE GENOMIC DNA]</scope>
    <source>
        <strain evidence="19 20">CBS 166.37</strain>
    </source>
</reference>
<organism evidence="19 20">
    <name type="scientific">Crucibulum laeve</name>
    <dbReference type="NCBI Taxonomy" id="68775"/>
    <lineage>
        <taxon>Eukaryota</taxon>
        <taxon>Fungi</taxon>
        <taxon>Dikarya</taxon>
        <taxon>Basidiomycota</taxon>
        <taxon>Agaricomycotina</taxon>
        <taxon>Agaricomycetes</taxon>
        <taxon>Agaricomycetidae</taxon>
        <taxon>Agaricales</taxon>
        <taxon>Agaricineae</taxon>
        <taxon>Nidulariaceae</taxon>
        <taxon>Crucibulum</taxon>
    </lineage>
</organism>
<feature type="region of interest" description="Disordered" evidence="14">
    <location>
        <begin position="311"/>
        <end position="332"/>
    </location>
</feature>
<keyword evidence="11" id="KW-1015">Disulfide bond</keyword>
<evidence type="ECO:0000256" key="5">
    <source>
        <dbReference type="ARBA" id="ARBA00012297"/>
    </source>
</evidence>
<dbReference type="PROSITE" id="PS00079">
    <property type="entry name" value="MULTICOPPER_OXIDASE1"/>
    <property type="match status" value="1"/>
</dbReference>
<evidence type="ECO:0000256" key="12">
    <source>
        <dbReference type="ARBA" id="ARBA00023180"/>
    </source>
</evidence>
<dbReference type="SUPFAM" id="SSF49503">
    <property type="entry name" value="Cupredoxins"/>
    <property type="match status" value="3"/>
</dbReference>
<evidence type="ECO:0000256" key="4">
    <source>
        <dbReference type="ARBA" id="ARBA00010609"/>
    </source>
</evidence>
<dbReference type="FunFam" id="2.60.40.420:FF:000045">
    <property type="entry name" value="Laccase 2"/>
    <property type="match status" value="1"/>
</dbReference>
<dbReference type="InterPro" id="IPR045087">
    <property type="entry name" value="Cu-oxidase_fam"/>
</dbReference>
<dbReference type="AlphaFoldDB" id="A0A5C3LP02"/>
<dbReference type="GO" id="GO:0005576">
    <property type="term" value="C:extracellular region"/>
    <property type="evidence" value="ECO:0007669"/>
    <property type="project" value="UniProtKB-SubCell"/>
</dbReference>
<feature type="signal peptide" evidence="15">
    <location>
        <begin position="1"/>
        <end position="20"/>
    </location>
</feature>
<keyword evidence="12" id="KW-0325">Glycoprotein</keyword>
<dbReference type="InterPro" id="IPR011706">
    <property type="entry name" value="Cu-oxidase_C"/>
</dbReference>
<evidence type="ECO:0000313" key="19">
    <source>
        <dbReference type="EMBL" id="TFK34058.1"/>
    </source>
</evidence>
<evidence type="ECO:0000256" key="2">
    <source>
        <dbReference type="ARBA" id="ARBA00001935"/>
    </source>
</evidence>